<protein>
    <submittedName>
        <fullName evidence="1">Uncharacterized protein</fullName>
    </submittedName>
</protein>
<accession>A0A3M7SUU4</accession>
<dbReference type="Proteomes" id="UP000276133">
    <property type="component" value="Unassembled WGS sequence"/>
</dbReference>
<name>A0A3M7SUU4_BRAPC</name>
<evidence type="ECO:0000313" key="1">
    <source>
        <dbReference type="EMBL" id="RNA39594.1"/>
    </source>
</evidence>
<dbReference type="AlphaFoldDB" id="A0A3M7SUU4"/>
<organism evidence="1 2">
    <name type="scientific">Brachionus plicatilis</name>
    <name type="common">Marine rotifer</name>
    <name type="synonym">Brachionus muelleri</name>
    <dbReference type="NCBI Taxonomy" id="10195"/>
    <lineage>
        <taxon>Eukaryota</taxon>
        <taxon>Metazoa</taxon>
        <taxon>Spiralia</taxon>
        <taxon>Gnathifera</taxon>
        <taxon>Rotifera</taxon>
        <taxon>Eurotatoria</taxon>
        <taxon>Monogononta</taxon>
        <taxon>Pseudotrocha</taxon>
        <taxon>Ploima</taxon>
        <taxon>Brachionidae</taxon>
        <taxon>Brachionus</taxon>
    </lineage>
</organism>
<keyword evidence="2" id="KW-1185">Reference proteome</keyword>
<comment type="caution">
    <text evidence="1">The sequence shown here is derived from an EMBL/GenBank/DDBJ whole genome shotgun (WGS) entry which is preliminary data.</text>
</comment>
<dbReference type="SUPFAM" id="SSF57903">
    <property type="entry name" value="FYVE/PHD zinc finger"/>
    <property type="match status" value="1"/>
</dbReference>
<proteinExistence type="predicted"/>
<reference evidence="1 2" key="1">
    <citation type="journal article" date="2018" name="Sci. Rep.">
        <title>Genomic signatures of local adaptation to the degree of environmental predictability in rotifers.</title>
        <authorList>
            <person name="Franch-Gras L."/>
            <person name="Hahn C."/>
            <person name="Garcia-Roger E.M."/>
            <person name="Carmona M.J."/>
            <person name="Serra M."/>
            <person name="Gomez A."/>
        </authorList>
    </citation>
    <scope>NUCLEOTIDE SEQUENCE [LARGE SCALE GENOMIC DNA]</scope>
    <source>
        <strain evidence="1">HYR1</strain>
    </source>
</reference>
<evidence type="ECO:0000313" key="2">
    <source>
        <dbReference type="Proteomes" id="UP000276133"/>
    </source>
</evidence>
<gene>
    <name evidence="1" type="ORF">BpHYR1_051149</name>
</gene>
<sequence length="106" mass="12940">MNRPIPEISQLIRNQSQKVKLECFFFIELANYRVVREEKKNEKLTQKQKKNKKIIFCYVCQIQIEEDKENSNKWLACENCECWLCYDCLPEKFKFNCYNEYKCNSC</sequence>
<dbReference type="EMBL" id="REGN01000733">
    <property type="protein sequence ID" value="RNA39594.1"/>
    <property type="molecule type" value="Genomic_DNA"/>
</dbReference>
<dbReference type="InterPro" id="IPR011011">
    <property type="entry name" value="Znf_FYVE_PHD"/>
</dbReference>